<name>A0A3M9N621_9BACT</name>
<feature type="region of interest" description="Disordered" evidence="1">
    <location>
        <begin position="31"/>
        <end position="55"/>
    </location>
</feature>
<comment type="caution">
    <text evidence="2">The sequence shown here is derived from an EMBL/GenBank/DDBJ whole genome shotgun (WGS) entry which is preliminary data.</text>
</comment>
<sequence length="86" mass="10027">MRFSEPNKFEAAWRETAVSWLRMKRVSRLAGDHQPEHGSLETPFIHGHESEDSRQRGFKASFSKLTPKRVPDSELKTQNSELRTIF</sequence>
<dbReference type="AlphaFoldDB" id="A0A3M9N621"/>
<evidence type="ECO:0000313" key="2">
    <source>
        <dbReference type="EMBL" id="RNI32653.1"/>
    </source>
</evidence>
<reference evidence="2 3" key="1">
    <citation type="submission" date="2018-11" db="EMBL/GenBank/DDBJ databases">
        <title>Rufibacter latericius sp. nov., isolated from water in Baiyang Lake.</title>
        <authorList>
            <person name="Yang Y."/>
        </authorList>
    </citation>
    <scope>NUCLEOTIDE SEQUENCE [LARGE SCALE GENOMIC DNA]</scope>
    <source>
        <strain evidence="2 3">MCC P1</strain>
    </source>
</reference>
<protein>
    <submittedName>
        <fullName evidence="2">Uncharacterized protein</fullName>
    </submittedName>
</protein>
<organism evidence="2 3">
    <name type="scientific">Rufibacter immobilis</name>
    <dbReference type="NCBI Taxonomy" id="1348778"/>
    <lineage>
        <taxon>Bacteria</taxon>
        <taxon>Pseudomonadati</taxon>
        <taxon>Bacteroidota</taxon>
        <taxon>Cytophagia</taxon>
        <taxon>Cytophagales</taxon>
        <taxon>Hymenobacteraceae</taxon>
        <taxon>Rufibacter</taxon>
    </lineage>
</organism>
<feature type="compositionally biased region" description="Basic and acidic residues" evidence="1">
    <location>
        <begin position="46"/>
        <end position="55"/>
    </location>
</feature>
<dbReference type="Proteomes" id="UP000271010">
    <property type="component" value="Unassembled WGS sequence"/>
</dbReference>
<keyword evidence="3" id="KW-1185">Reference proteome</keyword>
<evidence type="ECO:0000313" key="3">
    <source>
        <dbReference type="Proteomes" id="UP000271010"/>
    </source>
</evidence>
<evidence type="ECO:0000256" key="1">
    <source>
        <dbReference type="SAM" id="MobiDB-lite"/>
    </source>
</evidence>
<dbReference type="EMBL" id="RJJE01000002">
    <property type="protein sequence ID" value="RNI32653.1"/>
    <property type="molecule type" value="Genomic_DNA"/>
</dbReference>
<proteinExistence type="predicted"/>
<gene>
    <name evidence="2" type="ORF">EFA69_04885</name>
</gene>
<accession>A0A3M9N621</accession>